<dbReference type="NCBIfam" id="TIGR00010">
    <property type="entry name" value="YchF/TatD family DNA exonuclease"/>
    <property type="match status" value="1"/>
</dbReference>
<reference evidence="4 5" key="2">
    <citation type="journal article" date="2011" name="Stand. Genomic Sci.">
        <title>Complete genome sequence of Mahella australiensis type strain (50-1 BON).</title>
        <authorList>
            <person name="Sikorski J."/>
            <person name="Teshima H."/>
            <person name="Nolan M."/>
            <person name="Lucas S."/>
            <person name="Hammon N."/>
            <person name="Deshpande S."/>
            <person name="Cheng J.F."/>
            <person name="Pitluck S."/>
            <person name="Liolios K."/>
            <person name="Pagani I."/>
            <person name="Ivanova N."/>
            <person name="Huntemann M."/>
            <person name="Mavromatis K."/>
            <person name="Ovchinikova G."/>
            <person name="Pati A."/>
            <person name="Tapia R."/>
            <person name="Han C."/>
            <person name="Goodwin L."/>
            <person name="Chen A."/>
            <person name="Palaniappan K."/>
            <person name="Land M."/>
            <person name="Hauser L."/>
            <person name="Ngatchou-Djao O.D."/>
            <person name="Rohde M."/>
            <person name="Pukall R."/>
            <person name="Spring S."/>
            <person name="Abt B."/>
            <person name="Goker M."/>
            <person name="Detter J.C."/>
            <person name="Woyke T."/>
            <person name="Bristow J."/>
            <person name="Markowitz V."/>
            <person name="Hugenholtz P."/>
            <person name="Eisen J.A."/>
            <person name="Kyrpides N.C."/>
            <person name="Klenk H.P."/>
            <person name="Lapidus A."/>
        </authorList>
    </citation>
    <scope>NUCLEOTIDE SEQUENCE [LARGE SCALE GENOMIC DNA]</scope>
    <source>
        <strain evidence="5">DSM 15567 / CIP 107919 / 50-1 BON</strain>
    </source>
</reference>
<dbReference type="OrthoDB" id="9810005at2"/>
<name>F3ZZB8_MAHA5</name>
<dbReference type="InterPro" id="IPR015991">
    <property type="entry name" value="TatD/YcfH-like"/>
</dbReference>
<dbReference type="GO" id="GO:0016788">
    <property type="term" value="F:hydrolase activity, acting on ester bonds"/>
    <property type="evidence" value="ECO:0007669"/>
    <property type="project" value="InterPro"/>
</dbReference>
<dbReference type="GO" id="GO:0004536">
    <property type="term" value="F:DNA nuclease activity"/>
    <property type="evidence" value="ECO:0007669"/>
    <property type="project" value="InterPro"/>
</dbReference>
<dbReference type="STRING" id="697281.Mahau_0524"/>
<evidence type="ECO:0000313" key="5">
    <source>
        <dbReference type="Proteomes" id="UP000008457"/>
    </source>
</evidence>
<dbReference type="InterPro" id="IPR032466">
    <property type="entry name" value="Metal_Hydrolase"/>
</dbReference>
<feature type="binding site" evidence="3">
    <location>
        <position position="6"/>
    </location>
    <ligand>
        <name>a divalent metal cation</name>
        <dbReference type="ChEBI" id="CHEBI:60240"/>
        <label>1</label>
    </ligand>
</feature>
<dbReference type="GO" id="GO:0005829">
    <property type="term" value="C:cytosol"/>
    <property type="evidence" value="ECO:0007669"/>
    <property type="project" value="TreeGrafter"/>
</dbReference>
<evidence type="ECO:0000256" key="3">
    <source>
        <dbReference type="PIRSR" id="PIRSR005902-1"/>
    </source>
</evidence>
<dbReference type="Proteomes" id="UP000008457">
    <property type="component" value="Chromosome"/>
</dbReference>
<organism evidence="4 5">
    <name type="scientific">Mahella australiensis (strain DSM 15567 / CIP 107919 / 50-1 BON)</name>
    <dbReference type="NCBI Taxonomy" id="697281"/>
    <lineage>
        <taxon>Bacteria</taxon>
        <taxon>Bacillati</taxon>
        <taxon>Bacillota</taxon>
        <taxon>Clostridia</taxon>
        <taxon>Thermoanaerobacterales</taxon>
        <taxon>Thermoanaerobacterales Family IV. Incertae Sedis</taxon>
        <taxon>Mahella</taxon>
    </lineage>
</organism>
<keyword evidence="2 4" id="KW-0378">Hydrolase</keyword>
<dbReference type="RefSeq" id="WP_013780161.1">
    <property type="nucleotide sequence ID" value="NC_015520.1"/>
</dbReference>
<dbReference type="InterPro" id="IPR018228">
    <property type="entry name" value="DNase_TatD-rel_CS"/>
</dbReference>
<feature type="binding site" evidence="3">
    <location>
        <position position="8"/>
    </location>
    <ligand>
        <name>a divalent metal cation</name>
        <dbReference type="ChEBI" id="CHEBI:60240"/>
        <label>1</label>
    </ligand>
</feature>
<keyword evidence="5" id="KW-1185">Reference proteome</keyword>
<dbReference type="CDD" id="cd01310">
    <property type="entry name" value="TatD_DNAse"/>
    <property type="match status" value="1"/>
</dbReference>
<reference evidence="5" key="1">
    <citation type="submission" date="2010-11" db="EMBL/GenBank/DDBJ databases">
        <title>The complete genome of Mahella australiensis DSM 15567.</title>
        <authorList>
            <consortium name="US DOE Joint Genome Institute (JGI-PGF)"/>
            <person name="Lucas S."/>
            <person name="Copeland A."/>
            <person name="Lapidus A."/>
            <person name="Bruce D."/>
            <person name="Goodwin L."/>
            <person name="Pitluck S."/>
            <person name="Kyrpides N."/>
            <person name="Mavromatis K."/>
            <person name="Pagani I."/>
            <person name="Ivanova N."/>
            <person name="Teshima H."/>
            <person name="Brettin T."/>
            <person name="Detter J.C."/>
            <person name="Han C."/>
            <person name="Tapia R."/>
            <person name="Land M."/>
            <person name="Hauser L."/>
            <person name="Markowitz V."/>
            <person name="Cheng J.-F."/>
            <person name="Hugenholtz P."/>
            <person name="Woyke T."/>
            <person name="Wu D."/>
            <person name="Spring S."/>
            <person name="Pukall R."/>
            <person name="Steenblock K."/>
            <person name="Schneider S."/>
            <person name="Klenk H.-P."/>
            <person name="Eisen J.A."/>
        </authorList>
    </citation>
    <scope>NUCLEOTIDE SEQUENCE [LARGE SCALE GENOMIC DNA]</scope>
    <source>
        <strain evidence="5">DSM 15567 / CIP 107919 / 50-1 BON</strain>
    </source>
</reference>
<feature type="binding site" evidence="3">
    <location>
        <position position="128"/>
    </location>
    <ligand>
        <name>a divalent metal cation</name>
        <dbReference type="ChEBI" id="CHEBI:60240"/>
        <label>2</label>
    </ligand>
</feature>
<dbReference type="PROSITE" id="PS01137">
    <property type="entry name" value="TATD_1"/>
    <property type="match status" value="1"/>
</dbReference>
<proteinExistence type="predicted"/>
<accession>F3ZZB8</accession>
<protein>
    <submittedName>
        <fullName evidence="4">Hydrolase, TatD family</fullName>
    </submittedName>
</protein>
<feature type="binding site" evidence="3">
    <location>
        <position position="152"/>
    </location>
    <ligand>
        <name>a divalent metal cation</name>
        <dbReference type="ChEBI" id="CHEBI:60240"/>
        <label>2</label>
    </ligand>
</feature>
<dbReference type="KEGG" id="mas:Mahau_0524"/>
<dbReference type="InterPro" id="IPR001130">
    <property type="entry name" value="TatD-like"/>
</dbReference>
<feature type="binding site" evidence="3">
    <location>
        <position position="92"/>
    </location>
    <ligand>
        <name>a divalent metal cation</name>
        <dbReference type="ChEBI" id="CHEBI:60240"/>
        <label>1</label>
    </ligand>
</feature>
<evidence type="ECO:0000313" key="4">
    <source>
        <dbReference type="EMBL" id="AEE95728.1"/>
    </source>
</evidence>
<dbReference type="Pfam" id="PF01026">
    <property type="entry name" value="TatD_DNase"/>
    <property type="match status" value="1"/>
</dbReference>
<sequence length="262" mass="29464">MLIDTHAHLDDARFDEDREHVIQQLRQDGLDCVINPGADMVSSRKAIELAHAYEFIYAAVGVHPQDAEHLNDTDLAELERLAEDDRVVAIGEIGLDYHYDEPGRDIQKACFKSQLKLADKLGKPVIIHDRDAHGDMMSILKNRGKNQKGVLHCFSGSVEMAEECLKLGFLISFTGNITFKNARRLIDVVKAVPIERIMIETDSPYLSPEPHRGQRNYPGNVRYVAQKIAEIKGMQYDDVVRITGHNAIKLFGLTELGAERHA</sequence>
<dbReference type="eggNOG" id="COG0084">
    <property type="taxonomic scope" value="Bacteria"/>
</dbReference>
<evidence type="ECO:0000256" key="1">
    <source>
        <dbReference type="ARBA" id="ARBA00022723"/>
    </source>
</evidence>
<evidence type="ECO:0000256" key="2">
    <source>
        <dbReference type="ARBA" id="ARBA00022801"/>
    </source>
</evidence>
<dbReference type="PANTHER" id="PTHR46124">
    <property type="entry name" value="D-AMINOACYL-TRNA DEACYLASE"/>
    <property type="match status" value="1"/>
</dbReference>
<dbReference type="PANTHER" id="PTHR46124:SF2">
    <property type="entry name" value="D-AMINOACYL-TRNA DEACYLASE"/>
    <property type="match status" value="1"/>
</dbReference>
<feature type="binding site" evidence="3">
    <location>
        <position position="202"/>
    </location>
    <ligand>
        <name>a divalent metal cation</name>
        <dbReference type="ChEBI" id="CHEBI:60240"/>
        <label>1</label>
    </ligand>
</feature>
<dbReference type="FunFam" id="3.20.20.140:FF:000005">
    <property type="entry name" value="TatD family hydrolase"/>
    <property type="match status" value="1"/>
</dbReference>
<dbReference type="SUPFAM" id="SSF51556">
    <property type="entry name" value="Metallo-dependent hydrolases"/>
    <property type="match status" value="1"/>
</dbReference>
<gene>
    <name evidence="4" type="ordered locus">Mahau_0524</name>
</gene>
<dbReference type="EMBL" id="CP002360">
    <property type="protein sequence ID" value="AEE95728.1"/>
    <property type="molecule type" value="Genomic_DNA"/>
</dbReference>
<dbReference type="HOGENOM" id="CLU_031506_4_0_9"/>
<dbReference type="AlphaFoldDB" id="F3ZZB8"/>
<dbReference type="GO" id="GO:0046872">
    <property type="term" value="F:metal ion binding"/>
    <property type="evidence" value="ECO:0007669"/>
    <property type="project" value="UniProtKB-KW"/>
</dbReference>
<keyword evidence="1 3" id="KW-0479">Metal-binding</keyword>
<dbReference type="Gene3D" id="3.20.20.140">
    <property type="entry name" value="Metal-dependent hydrolases"/>
    <property type="match status" value="1"/>
</dbReference>
<dbReference type="PIRSF" id="PIRSF005902">
    <property type="entry name" value="DNase_TatD"/>
    <property type="match status" value="1"/>
</dbReference>
<dbReference type="PROSITE" id="PS01091">
    <property type="entry name" value="TATD_3"/>
    <property type="match status" value="1"/>
</dbReference>